<feature type="compositionally biased region" description="Basic residues" evidence="1">
    <location>
        <begin position="295"/>
        <end position="311"/>
    </location>
</feature>
<dbReference type="Proteomes" id="UP000824120">
    <property type="component" value="Chromosome 10"/>
</dbReference>
<sequence>MRKGYLRKGCRTLTSERVVVKHFETNGAINTKSPLDFNESIRQCHCRSSSATLVAQHSLEVSRVKPYTNQREKGRARENKLQSGNKKKIFMKAAKYYSSGREALAVGMLQIMNFMTFEIYKGSGSGLCGGQAEARRDGLSMCHRVEVGLRVLGRVSASLHYSIFQNQISNNNIPSVFPSPGRVGCTQTLPLRPTYRREAAFNRPLAQEKCYKNRKCSRSALDKIIKPPILSCWDHTEAASAFQSKVLNLRNKGNKLQLQLLVDSSVHQLPSTYLPSLFWLRAGLLQKLNRIHGKRKQKGSMRRIRNQKAKQRLAENAPELRNNNKKPQKNITIILIIRFKGIEPITYKISSPTAMIEAVSILLEFKSSIFSPLQTEDNFPQTGAENFFTLPDLSSLPSAIGSPIRTPRKIALIGLALSRASSPDLKSRRRISICKL</sequence>
<comment type="caution">
    <text evidence="2">The sequence shown here is derived from an EMBL/GenBank/DDBJ whole genome shotgun (WGS) entry which is preliminary data.</text>
</comment>
<feature type="region of interest" description="Disordered" evidence="1">
    <location>
        <begin position="295"/>
        <end position="324"/>
    </location>
</feature>
<organism evidence="2 3">
    <name type="scientific">Solanum commersonii</name>
    <name type="common">Commerson's wild potato</name>
    <name type="synonym">Commerson's nightshade</name>
    <dbReference type="NCBI Taxonomy" id="4109"/>
    <lineage>
        <taxon>Eukaryota</taxon>
        <taxon>Viridiplantae</taxon>
        <taxon>Streptophyta</taxon>
        <taxon>Embryophyta</taxon>
        <taxon>Tracheophyta</taxon>
        <taxon>Spermatophyta</taxon>
        <taxon>Magnoliopsida</taxon>
        <taxon>eudicotyledons</taxon>
        <taxon>Gunneridae</taxon>
        <taxon>Pentapetalae</taxon>
        <taxon>asterids</taxon>
        <taxon>lamiids</taxon>
        <taxon>Solanales</taxon>
        <taxon>Solanaceae</taxon>
        <taxon>Solanoideae</taxon>
        <taxon>Solaneae</taxon>
        <taxon>Solanum</taxon>
    </lineage>
</organism>
<accession>A0A9J5X6Z7</accession>
<keyword evidence="3" id="KW-1185">Reference proteome</keyword>
<reference evidence="2 3" key="1">
    <citation type="submission" date="2020-09" db="EMBL/GenBank/DDBJ databases">
        <title>De no assembly of potato wild relative species, Solanum commersonii.</title>
        <authorList>
            <person name="Cho K."/>
        </authorList>
    </citation>
    <scope>NUCLEOTIDE SEQUENCE [LARGE SCALE GENOMIC DNA]</scope>
    <source>
        <strain evidence="2">LZ3.2</strain>
        <tissue evidence="2">Leaf</tissue>
    </source>
</reference>
<evidence type="ECO:0000313" key="3">
    <source>
        <dbReference type="Proteomes" id="UP000824120"/>
    </source>
</evidence>
<evidence type="ECO:0000313" key="2">
    <source>
        <dbReference type="EMBL" id="KAG5583014.1"/>
    </source>
</evidence>
<evidence type="ECO:0000256" key="1">
    <source>
        <dbReference type="SAM" id="MobiDB-lite"/>
    </source>
</evidence>
<proteinExistence type="predicted"/>
<protein>
    <submittedName>
        <fullName evidence="2">Uncharacterized protein</fullName>
    </submittedName>
</protein>
<dbReference type="EMBL" id="JACXVP010000010">
    <property type="protein sequence ID" value="KAG5583014.1"/>
    <property type="molecule type" value="Genomic_DNA"/>
</dbReference>
<name>A0A9J5X6Z7_SOLCO</name>
<dbReference type="AlphaFoldDB" id="A0A9J5X6Z7"/>
<gene>
    <name evidence="2" type="ORF">H5410_053641</name>
</gene>